<dbReference type="Pfam" id="PF01877">
    <property type="entry name" value="RNA_binding"/>
    <property type="match status" value="1"/>
</dbReference>
<reference evidence="2 3" key="1">
    <citation type="submission" date="2023-07" db="EMBL/GenBank/DDBJ databases">
        <title>Closed genome sequence of Methanosarcinaceae archaeon Am2.</title>
        <authorList>
            <person name="Poehlein A."/>
            <person name="Protasov E."/>
            <person name="Platt K."/>
            <person name="Reeh H."/>
            <person name="Daniel R."/>
            <person name="Brune A."/>
        </authorList>
    </citation>
    <scope>NUCLEOTIDE SEQUENCE [LARGE SCALE GENOMIC DNA]</scope>
    <source>
        <strain evidence="2 3">Am2</strain>
    </source>
</reference>
<evidence type="ECO:0000313" key="2">
    <source>
        <dbReference type="EMBL" id="WNY27639.1"/>
    </source>
</evidence>
<dbReference type="Proteomes" id="UP001304970">
    <property type="component" value="Chromosome"/>
</dbReference>
<sequence length="185" mass="20557">MSSQLSSQLSSRSSQNSPFDISFSAFVFPTENPEKVMRSILNLVNYGRPKTEVPVLENTIVCTPATADGILVQKLSLFGGLDLLFGIHYLVRREEIIDTMRSELEHGILEESDSGDEISKTVIFLNKQVAYVKRLNFPADAEPLGSVELEIQADSPARLAKVIEWLAPPTKEGVALYELKVEDLF</sequence>
<comment type="similarity">
    <text evidence="1">Belongs to the UPF0201 family.</text>
</comment>
<dbReference type="AlphaFoldDB" id="A0AA96V6M0"/>
<dbReference type="PANTHER" id="PTHR39652:SF1">
    <property type="entry name" value="UPF0201 PROTEIN TK1335"/>
    <property type="match status" value="1"/>
</dbReference>
<name>A0AA96V6M0_9EURY</name>
<gene>
    <name evidence="2" type="ORF">MsAm2_14420</name>
</gene>
<dbReference type="Gene3D" id="3.30.1440.10">
    <property type="match status" value="1"/>
</dbReference>
<evidence type="ECO:0000313" key="3">
    <source>
        <dbReference type="Proteomes" id="UP001304970"/>
    </source>
</evidence>
<dbReference type="SUPFAM" id="SSF55282">
    <property type="entry name" value="RL5-like"/>
    <property type="match status" value="1"/>
</dbReference>
<protein>
    <recommendedName>
        <fullName evidence="1">UPF0201 protein MsAm2_14420</fullName>
    </recommendedName>
</protein>
<dbReference type="EMBL" id="CP131061">
    <property type="protein sequence ID" value="WNY27639.1"/>
    <property type="molecule type" value="Genomic_DNA"/>
</dbReference>
<keyword evidence="3" id="KW-1185">Reference proteome</keyword>
<dbReference type="PANTHER" id="PTHR39652">
    <property type="entry name" value="UPF0201 PROTEIN TK1335"/>
    <property type="match status" value="1"/>
</dbReference>
<dbReference type="InterPro" id="IPR022803">
    <property type="entry name" value="Ribosomal_uL5_dom_sf"/>
</dbReference>
<dbReference type="HAMAP" id="MF_01112">
    <property type="entry name" value="UPF0201"/>
    <property type="match status" value="1"/>
</dbReference>
<proteinExistence type="inferred from homology"/>
<organism evidence="2 3">
    <name type="scientific">Methanolapillus ohkumae</name>
    <dbReference type="NCBI Taxonomy" id="3028298"/>
    <lineage>
        <taxon>Archaea</taxon>
        <taxon>Methanobacteriati</taxon>
        <taxon>Methanobacteriota</taxon>
        <taxon>Stenosarchaea group</taxon>
        <taxon>Methanomicrobia</taxon>
        <taxon>Methanosarcinales</taxon>
        <taxon>Methanosarcinaceae</taxon>
        <taxon>Methanolapillus</taxon>
    </lineage>
</organism>
<dbReference type="InterPro" id="IPR002739">
    <property type="entry name" value="PAB1135-like"/>
</dbReference>
<accession>A0AA96V6M0</accession>
<evidence type="ECO:0000256" key="1">
    <source>
        <dbReference type="HAMAP-Rule" id="MF_01112"/>
    </source>
</evidence>